<evidence type="ECO:0000259" key="5">
    <source>
        <dbReference type="Pfam" id="PF01212"/>
    </source>
</evidence>
<feature type="domain" description="Aromatic amino acid beta-eliminating lyase/threonine aldolase" evidence="5">
    <location>
        <begin position="49"/>
        <end position="335"/>
    </location>
</feature>
<keyword evidence="7" id="KW-1185">Reference proteome</keyword>
<dbReference type="NCBIfam" id="NF041359">
    <property type="entry name" value="GntG_guanitoxin"/>
    <property type="match status" value="1"/>
</dbReference>
<dbReference type="GO" id="GO:0006545">
    <property type="term" value="P:glycine biosynthetic process"/>
    <property type="evidence" value="ECO:0007669"/>
    <property type="project" value="TreeGrafter"/>
</dbReference>
<keyword evidence="3" id="KW-0663">Pyridoxal phosphate</keyword>
<dbReference type="Pfam" id="PF01212">
    <property type="entry name" value="Beta_elim_lyase"/>
    <property type="match status" value="1"/>
</dbReference>
<evidence type="ECO:0000256" key="4">
    <source>
        <dbReference type="ARBA" id="ARBA00023239"/>
    </source>
</evidence>
<sequence>MNVFRVFNVSTVFRFRHKIIPPENFGPRIFYRNMYKPTNDASASEGLADLRSDTMSRPSQAMREKMAAAPVGDDVFCEDPTVLELQSRVAKLLGKEAGLFVTSGSQGNLLASLIHCQGRGLEVICGDVNHIFLYEQGGLAQFGGIQANTLPVQEDGTFSLEGIRSRIRDHTNDHYPRTCMIAIENTQNYHGGIALPLEWLDELVKIGKENNIRLHLDGARLFNAAIATGAPAERLARGFDSVTVCFSKGLGAPVGSVLCGSATFITEARRLRKALGSGMRQVGILAAAGLYCLDHMIDRLADDHANAKLVASAVAALKSPVIAVELKKVQTNMVLLLVDKRIPANDVCKRLALITDEEEAELGGSIKVLAWPRTQNKIRLVFHCDVSNEQAQKVAAKIAFVVKEFTKTLQGDQLA</sequence>
<dbReference type="InterPro" id="IPR023603">
    <property type="entry name" value="Low_specificity_L-TA-like"/>
</dbReference>
<evidence type="ECO:0000256" key="2">
    <source>
        <dbReference type="ARBA" id="ARBA00006966"/>
    </source>
</evidence>
<dbReference type="GO" id="GO:0006567">
    <property type="term" value="P:L-threonine catabolic process"/>
    <property type="evidence" value="ECO:0007669"/>
    <property type="project" value="TreeGrafter"/>
</dbReference>
<keyword evidence="4" id="KW-0456">Lyase</keyword>
<comment type="cofactor">
    <cofactor evidence="1">
        <name>pyridoxal 5'-phosphate</name>
        <dbReference type="ChEBI" id="CHEBI:597326"/>
    </cofactor>
</comment>
<dbReference type="PANTHER" id="PTHR48097">
    <property type="entry name" value="L-THREONINE ALDOLASE-RELATED"/>
    <property type="match status" value="1"/>
</dbReference>
<dbReference type="PANTHER" id="PTHR48097:SF9">
    <property type="entry name" value="L-THREONINE ALDOLASE"/>
    <property type="match status" value="1"/>
</dbReference>
<protein>
    <recommendedName>
        <fullName evidence="5">Aromatic amino acid beta-eliminating lyase/threonine aldolase domain-containing protein</fullName>
    </recommendedName>
</protein>
<reference evidence="6" key="1">
    <citation type="submission" date="2021-06" db="EMBL/GenBank/DDBJ databases">
        <authorList>
            <person name="Hodson N. C."/>
            <person name="Mongue J. A."/>
            <person name="Jaron S. K."/>
        </authorList>
    </citation>
    <scope>NUCLEOTIDE SEQUENCE</scope>
</reference>
<dbReference type="PIRSF" id="PIRSF017617">
    <property type="entry name" value="Thr_aldolase"/>
    <property type="match status" value="1"/>
</dbReference>
<dbReference type="Proteomes" id="UP000708208">
    <property type="component" value="Unassembled WGS sequence"/>
</dbReference>
<comment type="caution">
    <text evidence="6">The sequence shown here is derived from an EMBL/GenBank/DDBJ whole genome shotgun (WGS) entry which is preliminary data.</text>
</comment>
<accession>A0A8J2Q0Q3</accession>
<dbReference type="EMBL" id="CAJVCH010570787">
    <property type="protein sequence ID" value="CAG7835872.1"/>
    <property type="molecule type" value="Genomic_DNA"/>
</dbReference>
<dbReference type="InterPro" id="IPR001597">
    <property type="entry name" value="ArAA_b-elim_lyase/Thr_aldolase"/>
</dbReference>
<evidence type="ECO:0000313" key="7">
    <source>
        <dbReference type="Proteomes" id="UP000708208"/>
    </source>
</evidence>
<evidence type="ECO:0000313" key="6">
    <source>
        <dbReference type="EMBL" id="CAG7835872.1"/>
    </source>
</evidence>
<dbReference type="GO" id="GO:0005829">
    <property type="term" value="C:cytosol"/>
    <property type="evidence" value="ECO:0007669"/>
    <property type="project" value="TreeGrafter"/>
</dbReference>
<evidence type="ECO:0000256" key="1">
    <source>
        <dbReference type="ARBA" id="ARBA00001933"/>
    </source>
</evidence>
<dbReference type="OrthoDB" id="10261951at2759"/>
<proteinExistence type="inferred from homology"/>
<dbReference type="GO" id="GO:0008732">
    <property type="term" value="F:L-allo-threonine aldolase activity"/>
    <property type="evidence" value="ECO:0007669"/>
    <property type="project" value="TreeGrafter"/>
</dbReference>
<gene>
    <name evidence="6" type="ORF">AFUS01_LOCUS45187</name>
</gene>
<dbReference type="FunFam" id="3.40.640.10:FF:000030">
    <property type="entry name" value="Low-specificity L-threonine aldolase"/>
    <property type="match status" value="1"/>
</dbReference>
<dbReference type="CDD" id="cd06502">
    <property type="entry name" value="TA_like"/>
    <property type="match status" value="1"/>
</dbReference>
<dbReference type="AlphaFoldDB" id="A0A8J2Q0Q3"/>
<comment type="similarity">
    <text evidence="2">Belongs to the threonine aldolase family.</text>
</comment>
<organism evidence="6 7">
    <name type="scientific">Allacma fusca</name>
    <dbReference type="NCBI Taxonomy" id="39272"/>
    <lineage>
        <taxon>Eukaryota</taxon>
        <taxon>Metazoa</taxon>
        <taxon>Ecdysozoa</taxon>
        <taxon>Arthropoda</taxon>
        <taxon>Hexapoda</taxon>
        <taxon>Collembola</taxon>
        <taxon>Symphypleona</taxon>
        <taxon>Sminthuridae</taxon>
        <taxon>Allacma</taxon>
    </lineage>
</organism>
<evidence type="ECO:0000256" key="3">
    <source>
        <dbReference type="ARBA" id="ARBA00022898"/>
    </source>
</evidence>
<name>A0A8J2Q0Q3_9HEXA</name>